<dbReference type="InterPro" id="IPR036249">
    <property type="entry name" value="Thioredoxin-like_sf"/>
</dbReference>
<dbReference type="Pfam" id="PF10318">
    <property type="entry name" value="7TM_GPCR_Srh"/>
    <property type="match status" value="1"/>
</dbReference>
<feature type="transmembrane region" description="Helical" evidence="3">
    <location>
        <begin position="191"/>
        <end position="214"/>
    </location>
</feature>
<dbReference type="OrthoDB" id="1920064at2759"/>
<dbReference type="GO" id="GO:0043130">
    <property type="term" value="F:ubiquitin binding"/>
    <property type="evidence" value="ECO:0007669"/>
    <property type="project" value="TreeGrafter"/>
</dbReference>
<organism evidence="6">
    <name type="scientific">Caenorhabditis brenneri</name>
    <name type="common">Nematode worm</name>
    <dbReference type="NCBI Taxonomy" id="135651"/>
    <lineage>
        <taxon>Eukaryota</taxon>
        <taxon>Metazoa</taxon>
        <taxon>Ecdysozoa</taxon>
        <taxon>Nematoda</taxon>
        <taxon>Chromadorea</taxon>
        <taxon>Rhabditida</taxon>
        <taxon>Rhabditina</taxon>
        <taxon>Rhabditomorpha</taxon>
        <taxon>Rhabditoidea</taxon>
        <taxon>Rhabditidae</taxon>
        <taxon>Peloderinae</taxon>
        <taxon>Caenorhabditis</taxon>
    </lineage>
</organism>
<dbReference type="eggNOG" id="KOG1363">
    <property type="taxonomic scope" value="Eukaryota"/>
</dbReference>
<keyword evidence="3" id="KW-1133">Transmembrane helix</keyword>
<dbReference type="EMBL" id="GL379796">
    <property type="protein sequence ID" value="EGT31219.1"/>
    <property type="molecule type" value="Genomic_DNA"/>
</dbReference>
<feature type="transmembrane region" description="Helical" evidence="3">
    <location>
        <begin position="235"/>
        <end position="260"/>
    </location>
</feature>
<dbReference type="InterPro" id="IPR050730">
    <property type="entry name" value="UBX_domain-protein"/>
</dbReference>
<dbReference type="SUPFAM" id="SSF52833">
    <property type="entry name" value="Thioredoxin-like"/>
    <property type="match status" value="1"/>
</dbReference>
<protein>
    <recommendedName>
        <fullName evidence="4">UBX domain-containing protein</fullName>
    </recommendedName>
</protein>
<dbReference type="PANTHER" id="PTHR23322:SF96">
    <property type="entry name" value="FAS-ASSOCIATED FACTOR 1"/>
    <property type="match status" value="1"/>
</dbReference>
<dbReference type="STRING" id="135651.G0MJ58"/>
<feature type="transmembrane region" description="Helical" evidence="3">
    <location>
        <begin position="50"/>
        <end position="72"/>
    </location>
</feature>
<dbReference type="InterPro" id="IPR049483">
    <property type="entry name" value="FAF1_2-like_UAS"/>
</dbReference>
<dbReference type="GO" id="GO:0005783">
    <property type="term" value="C:endoplasmic reticulum"/>
    <property type="evidence" value="ECO:0007669"/>
    <property type="project" value="TreeGrafter"/>
</dbReference>
<dbReference type="InterPro" id="IPR006577">
    <property type="entry name" value="UAS"/>
</dbReference>
<dbReference type="SUPFAM" id="SSF54236">
    <property type="entry name" value="Ubiquitin-like"/>
    <property type="match status" value="1"/>
</dbReference>
<dbReference type="Pfam" id="PF14555">
    <property type="entry name" value="UBA_4"/>
    <property type="match status" value="1"/>
</dbReference>
<dbReference type="GO" id="GO:0036503">
    <property type="term" value="P:ERAD pathway"/>
    <property type="evidence" value="ECO:0007669"/>
    <property type="project" value="TreeGrafter"/>
</dbReference>
<evidence type="ECO:0000256" key="3">
    <source>
        <dbReference type="SAM" id="Phobius"/>
    </source>
</evidence>
<name>G0MJ58_CAEBE</name>
<feature type="domain" description="UBX" evidence="4">
    <location>
        <begin position="694"/>
        <end position="773"/>
    </location>
</feature>
<dbReference type="SMART" id="SM00166">
    <property type="entry name" value="UBX"/>
    <property type="match status" value="1"/>
</dbReference>
<dbReference type="Pfam" id="PF00789">
    <property type="entry name" value="UBX"/>
    <property type="match status" value="1"/>
</dbReference>
<dbReference type="InterPro" id="IPR019422">
    <property type="entry name" value="7TM_GPCR_serpentine_rcpt_Srh"/>
</dbReference>
<accession>G0MJ58</accession>
<evidence type="ECO:0000256" key="1">
    <source>
        <dbReference type="SAM" id="Coils"/>
    </source>
</evidence>
<dbReference type="Gene3D" id="3.40.30.10">
    <property type="entry name" value="Glutaredoxin"/>
    <property type="match status" value="1"/>
</dbReference>
<sequence length="776" mass="89049">MQCSTNYLSTPELLSTVLHIQSILDVPVLSYGVFCIVWKTPKEMRTVKFYMLNLHFWGALFAVNTSFLAIPYLLLPTLSGYFLGVVDAAGELIYGFLTTLSATVSSILAIYENRYFVLFAQNSFWSRVRKPFLIFSFLVQPFIFIPVYLNIPEQEPARELVFKELPCFRNGKIGRELFVLASDDSLLFTTVFYLALTYCVFNFGFFGLTVYNLWLKKQKMVSKATMRVHRTFLKALIAQTLFLCTVILTPIIFSLLVIYTRYHNQTLINFLIILFSLHGVGSTIVMVLVHKPYREFTLWTHRRDRTPFDGFTPSRQVSGVVVSRSFSVCVWCLPFFLSSLSSRYSESMARFTGFSLKRQRYPKMSANTNAALTAFEEDILQTFMGMTGSTNEAAAISILVSCGFNLDDAVFQHTLQMSCESDQYESFGASTSSSTYSSSSSSSSSLSSSPSSSSSSTPYNSLLTNFSQKFNKKYNSTLTFFSEPLQKALKSSQRHCKPVLFFITNFKSRNSNSFIKKVILNETVSQTLENNFIVFPWDITREEHLERFSTELRANGLHSLADFMEKFAQTERDSFPILLPVPAVHGDFDIPPFIESSDSVDAAIAKLLVVSQEFECLNRELVEKKREREEREQIRKSQEEEYEASLKKDLERIREKKLEEGKKQKEMEEVERLKVEEASRMERLKKVIPEPDATEPGVVTVKFRLPGGKQLTRRFRPTETIHTLVLYLVFQGICPLNFKYLNSEFPKQNILLKYALNQSFQEIAWPARETIFVEKF</sequence>
<feature type="transmembrane region" description="Helical" evidence="3">
    <location>
        <begin position="266"/>
        <end position="289"/>
    </location>
</feature>
<dbReference type="GO" id="GO:0005634">
    <property type="term" value="C:nucleus"/>
    <property type="evidence" value="ECO:0007669"/>
    <property type="project" value="TreeGrafter"/>
</dbReference>
<evidence type="ECO:0000313" key="5">
    <source>
        <dbReference type="EMBL" id="EGT31219.1"/>
    </source>
</evidence>
<dbReference type="SMART" id="SM00594">
    <property type="entry name" value="UAS"/>
    <property type="match status" value="1"/>
</dbReference>
<evidence type="ECO:0000259" key="4">
    <source>
        <dbReference type="PROSITE" id="PS50033"/>
    </source>
</evidence>
<evidence type="ECO:0000256" key="2">
    <source>
        <dbReference type="SAM" id="MobiDB-lite"/>
    </source>
</evidence>
<dbReference type="InterPro" id="IPR029071">
    <property type="entry name" value="Ubiquitin-like_domsf"/>
</dbReference>
<keyword evidence="3" id="KW-0472">Membrane</keyword>
<proteinExistence type="predicted"/>
<dbReference type="InterPro" id="IPR001012">
    <property type="entry name" value="UBX_dom"/>
</dbReference>
<gene>
    <name evidence="5" type="ORF">CAEBREN_14491</name>
</gene>
<feature type="region of interest" description="Disordered" evidence="2">
    <location>
        <begin position="438"/>
        <end position="457"/>
    </location>
</feature>
<keyword evidence="3" id="KW-0812">Transmembrane</keyword>
<dbReference type="PANTHER" id="PTHR23322">
    <property type="entry name" value="FAS-ASSOCIATED PROTEIN"/>
    <property type="match status" value="1"/>
</dbReference>
<dbReference type="Pfam" id="PF21021">
    <property type="entry name" value="FAF1"/>
    <property type="match status" value="1"/>
</dbReference>
<keyword evidence="6" id="KW-1185">Reference proteome</keyword>
<keyword evidence="1" id="KW-0175">Coiled coil</keyword>
<dbReference type="CDD" id="cd22249">
    <property type="entry name" value="UDM1_RNF168_RNF169-like"/>
    <property type="match status" value="1"/>
</dbReference>
<dbReference type="HOGENOM" id="CLU_360659_0_0_1"/>
<reference evidence="6" key="1">
    <citation type="submission" date="2011-07" db="EMBL/GenBank/DDBJ databases">
        <authorList>
            <consortium name="Caenorhabditis brenneri Sequencing and Analysis Consortium"/>
            <person name="Wilson R.K."/>
        </authorList>
    </citation>
    <scope>NUCLEOTIDE SEQUENCE [LARGE SCALE GENOMIC DNA]</scope>
    <source>
        <strain evidence="6">PB2801</strain>
    </source>
</reference>
<dbReference type="Proteomes" id="UP000008068">
    <property type="component" value="Unassembled WGS sequence"/>
</dbReference>
<feature type="transmembrane region" description="Helical" evidence="3">
    <location>
        <begin position="92"/>
        <end position="111"/>
    </location>
</feature>
<feature type="coiled-coil region" evidence="1">
    <location>
        <begin position="614"/>
        <end position="687"/>
    </location>
</feature>
<dbReference type="AlphaFoldDB" id="G0MJ58"/>
<feature type="transmembrane region" description="Helical" evidence="3">
    <location>
        <begin position="132"/>
        <end position="151"/>
    </location>
</feature>
<dbReference type="Gene3D" id="3.10.20.90">
    <property type="entry name" value="Phosphatidylinositol 3-kinase Catalytic Subunit, Chain A, domain 1"/>
    <property type="match status" value="1"/>
</dbReference>
<dbReference type="InParanoid" id="G0MJ58"/>
<evidence type="ECO:0000313" key="6">
    <source>
        <dbReference type="Proteomes" id="UP000008068"/>
    </source>
</evidence>
<dbReference type="PROSITE" id="PS50033">
    <property type="entry name" value="UBX"/>
    <property type="match status" value="1"/>
</dbReference>